<sequence length="81" mass="9535">MREIDFSDEMLIEFYSSISKNIKRIRKEKKISQLKLANAIGHQNATFFGKAELLADNKHFNLEHIYKISSVLEVDINEFFK</sequence>
<reference evidence="4" key="2">
    <citation type="submission" date="2015-05" db="EMBL/GenBank/DDBJ databases">
        <authorList>
            <person name="Rovetto F."/>
            <person name="Cocolin L."/>
            <person name="Illeghems K."/>
            <person name="Van Nieuwerburgh F."/>
            <person name="Houf K."/>
        </authorList>
    </citation>
    <scope>NUCLEOTIDE SEQUENCE [LARGE SCALE GENOMIC DNA]</scope>
    <source>
        <strain evidence="4">DU22</strain>
    </source>
</reference>
<dbReference type="InterPro" id="IPR010982">
    <property type="entry name" value="Lambda_DNA-bd_dom_sf"/>
</dbReference>
<dbReference type="Proteomes" id="UP000093281">
    <property type="component" value="Unassembled WGS sequence"/>
</dbReference>
<dbReference type="SUPFAM" id="SSF47413">
    <property type="entry name" value="lambda repressor-like DNA-binding domains"/>
    <property type="match status" value="1"/>
</dbReference>
<evidence type="ECO:0000259" key="1">
    <source>
        <dbReference type="PROSITE" id="PS50943"/>
    </source>
</evidence>
<comment type="caution">
    <text evidence="2">The sequence shown here is derived from an EMBL/GenBank/DDBJ whole genome shotgun (WGS) entry which is preliminary data.</text>
</comment>
<dbReference type="EMBL" id="VBUF01000003">
    <property type="protein sequence ID" value="TLS72088.1"/>
    <property type="molecule type" value="Genomic_DNA"/>
</dbReference>
<dbReference type="InterPro" id="IPR001387">
    <property type="entry name" value="Cro/C1-type_HTH"/>
</dbReference>
<dbReference type="PATRIC" id="fig|544718.43.peg.1113"/>
<proteinExistence type="predicted"/>
<evidence type="ECO:0000313" key="5">
    <source>
        <dbReference type="Proteomes" id="UP000308001"/>
    </source>
</evidence>
<dbReference type="Gene3D" id="1.10.260.40">
    <property type="entry name" value="lambda repressor-like DNA-binding domains"/>
    <property type="match status" value="1"/>
</dbReference>
<dbReference type="STRING" id="544718.AAX25_01142"/>
<dbReference type="RefSeq" id="WP_066183462.1">
    <property type="nucleotide sequence ID" value="NZ_LCUJ01000004.1"/>
</dbReference>
<dbReference type="EMBL" id="LCUJ01000004">
    <property type="protein sequence ID" value="OCL98941.1"/>
    <property type="molecule type" value="Genomic_DNA"/>
</dbReference>
<dbReference type="PROSITE" id="PS50943">
    <property type="entry name" value="HTH_CROC1"/>
    <property type="match status" value="1"/>
</dbReference>
<feature type="domain" description="HTH cro/C1-type" evidence="1">
    <location>
        <begin position="22"/>
        <end position="79"/>
    </location>
</feature>
<evidence type="ECO:0000313" key="4">
    <source>
        <dbReference type="Proteomes" id="UP000093281"/>
    </source>
</evidence>
<dbReference type="Proteomes" id="UP000308001">
    <property type="component" value="Unassembled WGS sequence"/>
</dbReference>
<gene>
    <name evidence="2" type="ORF">AAX29_01451</name>
    <name evidence="3" type="ORF">FE246_06580</name>
</gene>
<accession>A0A1C0B6K0</accession>
<reference evidence="2" key="1">
    <citation type="submission" date="2015-05" db="EMBL/GenBank/DDBJ databases">
        <authorList>
            <person name="Wang D.B."/>
            <person name="Wang M."/>
        </authorList>
    </citation>
    <scope>NUCLEOTIDE SEQUENCE [LARGE SCALE GENOMIC DNA]</scope>
    <source>
        <strain evidence="2">DU22</strain>
    </source>
</reference>
<name>A0A1C0B6K0_9BACT</name>
<evidence type="ECO:0000313" key="3">
    <source>
        <dbReference type="EMBL" id="TLS72088.1"/>
    </source>
</evidence>
<evidence type="ECO:0000313" key="2">
    <source>
        <dbReference type="EMBL" id="OCL98941.1"/>
    </source>
</evidence>
<protein>
    <submittedName>
        <fullName evidence="2">Helix-turn-helix domain protein</fullName>
    </submittedName>
    <submittedName>
        <fullName evidence="3">Helix-turn-helix transcriptional regulator</fullName>
    </submittedName>
</protein>
<dbReference type="AlphaFoldDB" id="A0A1C0B6K0"/>
<dbReference type="OrthoDB" id="5360811at2"/>
<dbReference type="GO" id="GO:0003677">
    <property type="term" value="F:DNA binding"/>
    <property type="evidence" value="ECO:0007669"/>
    <property type="project" value="InterPro"/>
</dbReference>
<organism evidence="2 4">
    <name type="scientific">Aliarcobacter thereius</name>
    <dbReference type="NCBI Taxonomy" id="544718"/>
    <lineage>
        <taxon>Bacteria</taxon>
        <taxon>Pseudomonadati</taxon>
        <taxon>Campylobacterota</taxon>
        <taxon>Epsilonproteobacteria</taxon>
        <taxon>Campylobacterales</taxon>
        <taxon>Arcobacteraceae</taxon>
        <taxon>Aliarcobacter</taxon>
    </lineage>
</organism>
<dbReference type="Pfam" id="PF13443">
    <property type="entry name" value="HTH_26"/>
    <property type="match status" value="1"/>
</dbReference>
<dbReference type="CDD" id="cd00093">
    <property type="entry name" value="HTH_XRE"/>
    <property type="match status" value="1"/>
</dbReference>
<reference evidence="3 5" key="3">
    <citation type="submission" date="2019-05" db="EMBL/GenBank/DDBJ databases">
        <title>Arcobacter cibarius and Arcobacter thereius providing challenges in identification an antibiotic susceptibility and Quinolone resistance.</title>
        <authorList>
            <person name="Busch A."/>
            <person name="Hanel I."/>
            <person name="Hotzel H."/>
            <person name="Tomaso H."/>
        </authorList>
    </citation>
    <scope>NUCLEOTIDE SEQUENCE [LARGE SCALE GENOMIC DNA]</scope>
    <source>
        <strain evidence="3 5">17CS1191_2</strain>
    </source>
</reference>